<feature type="domain" description="RING-type" evidence="9">
    <location>
        <begin position="134"/>
        <end position="176"/>
    </location>
</feature>
<name>A0A8T0TMG9_PANVG</name>
<dbReference type="PROSITE" id="PS50089">
    <property type="entry name" value="ZF_RING_2"/>
    <property type="match status" value="1"/>
</dbReference>
<accession>A0A8T0TMG9</accession>
<evidence type="ECO:0000259" key="9">
    <source>
        <dbReference type="PROSITE" id="PS50089"/>
    </source>
</evidence>
<dbReference type="EMBL" id="CM029043">
    <property type="protein sequence ID" value="KAG2612060.1"/>
    <property type="molecule type" value="Genomic_DNA"/>
</dbReference>
<dbReference type="SUPFAM" id="SSF57850">
    <property type="entry name" value="RING/U-box"/>
    <property type="match status" value="1"/>
</dbReference>
<dbReference type="InterPro" id="IPR053238">
    <property type="entry name" value="RING-H2_zinc_finger"/>
</dbReference>
<evidence type="ECO:0000313" key="10">
    <source>
        <dbReference type="EMBL" id="KAG2612060.1"/>
    </source>
</evidence>
<keyword evidence="4 7" id="KW-0863">Zinc-finger</keyword>
<evidence type="ECO:0000256" key="6">
    <source>
        <dbReference type="ARBA" id="ARBA00024209"/>
    </source>
</evidence>
<gene>
    <name evidence="10" type="ORF">PVAP13_4KG098300</name>
</gene>
<dbReference type="InterPro" id="IPR013083">
    <property type="entry name" value="Znf_RING/FYVE/PHD"/>
</dbReference>
<dbReference type="GO" id="GO:0061630">
    <property type="term" value="F:ubiquitin protein ligase activity"/>
    <property type="evidence" value="ECO:0007669"/>
    <property type="project" value="UniProtKB-EC"/>
</dbReference>
<dbReference type="Pfam" id="PF13639">
    <property type="entry name" value="zf-RING_2"/>
    <property type="match status" value="1"/>
</dbReference>
<organism evidence="10 11">
    <name type="scientific">Panicum virgatum</name>
    <name type="common">Blackwell switchgrass</name>
    <dbReference type="NCBI Taxonomy" id="38727"/>
    <lineage>
        <taxon>Eukaryota</taxon>
        <taxon>Viridiplantae</taxon>
        <taxon>Streptophyta</taxon>
        <taxon>Embryophyta</taxon>
        <taxon>Tracheophyta</taxon>
        <taxon>Spermatophyta</taxon>
        <taxon>Magnoliopsida</taxon>
        <taxon>Liliopsida</taxon>
        <taxon>Poales</taxon>
        <taxon>Poaceae</taxon>
        <taxon>PACMAD clade</taxon>
        <taxon>Panicoideae</taxon>
        <taxon>Panicodae</taxon>
        <taxon>Paniceae</taxon>
        <taxon>Panicinae</taxon>
        <taxon>Panicum</taxon>
        <taxon>Panicum sect. Hiantes</taxon>
    </lineage>
</organism>
<keyword evidence="5" id="KW-0862">Zinc</keyword>
<comment type="catalytic activity">
    <reaction evidence="1">
        <text>S-ubiquitinyl-[E2 ubiquitin-conjugating enzyme]-L-cysteine + [acceptor protein]-L-lysine = [E2 ubiquitin-conjugating enzyme]-L-cysteine + N(6)-ubiquitinyl-[acceptor protein]-L-lysine.</text>
        <dbReference type="EC" id="2.3.2.27"/>
    </reaction>
</comment>
<keyword evidence="3" id="KW-0479">Metal-binding</keyword>
<evidence type="ECO:0000256" key="7">
    <source>
        <dbReference type="PROSITE-ProRule" id="PRU00175"/>
    </source>
</evidence>
<evidence type="ECO:0000256" key="5">
    <source>
        <dbReference type="ARBA" id="ARBA00022833"/>
    </source>
</evidence>
<keyword evidence="8" id="KW-1133">Transmembrane helix</keyword>
<dbReference type="InterPro" id="IPR001841">
    <property type="entry name" value="Znf_RING"/>
</dbReference>
<feature type="transmembrane region" description="Helical" evidence="8">
    <location>
        <begin position="54"/>
        <end position="78"/>
    </location>
</feature>
<dbReference type="EC" id="2.3.2.27" evidence="2"/>
<proteinExistence type="inferred from homology"/>
<comment type="caution">
    <text evidence="10">The sequence shown here is derived from an EMBL/GenBank/DDBJ whole genome shotgun (WGS) entry which is preliminary data.</text>
</comment>
<dbReference type="Proteomes" id="UP000823388">
    <property type="component" value="Chromosome 4K"/>
</dbReference>
<evidence type="ECO:0000256" key="4">
    <source>
        <dbReference type="ARBA" id="ARBA00022771"/>
    </source>
</evidence>
<dbReference type="PANTHER" id="PTHR14155">
    <property type="entry name" value="RING FINGER DOMAIN-CONTAINING"/>
    <property type="match status" value="1"/>
</dbReference>
<dbReference type="Gene3D" id="3.30.40.10">
    <property type="entry name" value="Zinc/RING finger domain, C3HC4 (zinc finger)"/>
    <property type="match status" value="1"/>
</dbReference>
<evidence type="ECO:0000313" key="11">
    <source>
        <dbReference type="Proteomes" id="UP000823388"/>
    </source>
</evidence>
<protein>
    <recommendedName>
        <fullName evidence="2">RING-type E3 ubiquitin transferase</fullName>
        <ecNumber evidence="2">2.3.2.27</ecNumber>
    </recommendedName>
</protein>
<keyword evidence="11" id="KW-1185">Reference proteome</keyword>
<evidence type="ECO:0000256" key="3">
    <source>
        <dbReference type="ARBA" id="ARBA00022723"/>
    </source>
</evidence>
<evidence type="ECO:0000256" key="2">
    <source>
        <dbReference type="ARBA" id="ARBA00012483"/>
    </source>
</evidence>
<dbReference type="SMART" id="SM00184">
    <property type="entry name" value="RING"/>
    <property type="match status" value="1"/>
</dbReference>
<dbReference type="PANTHER" id="PTHR14155:SF586">
    <property type="entry name" value="OS06G0536100 PROTEIN"/>
    <property type="match status" value="1"/>
</dbReference>
<sequence length="214" mass="23318">MYVTSTPACLAYTPHINSSLHLFLCIRCCSAMRGGTPSSSGDAPATSPSPLPRALIISLAALLSMFFVTFAGVAALVFRCCQRRAGAGSEHTPPRAPVPCERDARPFPVETMPPAFAYARGHDDERGGTAACECAVCLGAVKEGEMVRQLPDCGHMYHVECIDRWLAAYRTCPLCRSELDPFKANSDVLPPPRPPQEYPHDHQLPVYLRKKKCS</sequence>
<keyword evidence="8" id="KW-0812">Transmembrane</keyword>
<reference evidence="10" key="1">
    <citation type="submission" date="2020-05" db="EMBL/GenBank/DDBJ databases">
        <title>WGS assembly of Panicum virgatum.</title>
        <authorList>
            <person name="Lovell J.T."/>
            <person name="Jenkins J."/>
            <person name="Shu S."/>
            <person name="Juenger T.E."/>
            <person name="Schmutz J."/>
        </authorList>
    </citation>
    <scope>NUCLEOTIDE SEQUENCE</scope>
    <source>
        <strain evidence="10">AP13</strain>
    </source>
</reference>
<keyword evidence="8" id="KW-0472">Membrane</keyword>
<evidence type="ECO:0000256" key="8">
    <source>
        <dbReference type="SAM" id="Phobius"/>
    </source>
</evidence>
<dbReference type="AlphaFoldDB" id="A0A8T0TMG9"/>
<dbReference type="GO" id="GO:0008270">
    <property type="term" value="F:zinc ion binding"/>
    <property type="evidence" value="ECO:0007669"/>
    <property type="project" value="UniProtKB-KW"/>
</dbReference>
<evidence type="ECO:0000256" key="1">
    <source>
        <dbReference type="ARBA" id="ARBA00000900"/>
    </source>
</evidence>
<comment type="similarity">
    <text evidence="6">Belongs to the RING-type zinc finger family. ATL subfamily.</text>
</comment>